<dbReference type="EMBL" id="VICG01000010">
    <property type="protein sequence ID" value="KAA8567979.1"/>
    <property type="molecule type" value="Genomic_DNA"/>
</dbReference>
<gene>
    <name evidence="1" type="ORF">EYC84_008409</name>
</gene>
<evidence type="ECO:0000313" key="1">
    <source>
        <dbReference type="EMBL" id="KAA8567979.1"/>
    </source>
</evidence>
<keyword evidence="2" id="KW-1185">Reference proteome</keyword>
<protein>
    <submittedName>
        <fullName evidence="1">Uncharacterized protein</fullName>
    </submittedName>
</protein>
<dbReference type="AlphaFoldDB" id="A0A5M9JJ16"/>
<organism evidence="1 2">
    <name type="scientific">Monilinia fructicola</name>
    <name type="common">Brown rot fungus</name>
    <name type="synonym">Ciboria fructicola</name>
    <dbReference type="NCBI Taxonomy" id="38448"/>
    <lineage>
        <taxon>Eukaryota</taxon>
        <taxon>Fungi</taxon>
        <taxon>Dikarya</taxon>
        <taxon>Ascomycota</taxon>
        <taxon>Pezizomycotina</taxon>
        <taxon>Leotiomycetes</taxon>
        <taxon>Helotiales</taxon>
        <taxon>Sclerotiniaceae</taxon>
        <taxon>Monilinia</taxon>
    </lineage>
</organism>
<name>A0A5M9JJ16_MONFR</name>
<proteinExistence type="predicted"/>
<comment type="caution">
    <text evidence="1">The sequence shown here is derived from an EMBL/GenBank/DDBJ whole genome shotgun (WGS) entry which is preliminary data.</text>
</comment>
<dbReference type="Proteomes" id="UP000322873">
    <property type="component" value="Unassembled WGS sequence"/>
</dbReference>
<evidence type="ECO:0000313" key="2">
    <source>
        <dbReference type="Proteomes" id="UP000322873"/>
    </source>
</evidence>
<sequence length="93" mass="10714">MSSFTTWFNAKRASPRSCLVHLCRFPELPKYINNSLTHLHHPSIHPSSILFLSINHTFLKTALILCSSSSISFHRLLISKHIFHNSFVFSLLH</sequence>
<reference evidence="1 2" key="1">
    <citation type="submission" date="2019-06" db="EMBL/GenBank/DDBJ databases">
        <title>Genome Sequence of the Brown Rot Fungal Pathogen Monilinia fructicola.</title>
        <authorList>
            <person name="De Miccolis Angelini R.M."/>
            <person name="Landi L."/>
            <person name="Abate D."/>
            <person name="Pollastro S."/>
            <person name="Romanazzi G."/>
            <person name="Faretra F."/>
        </authorList>
    </citation>
    <scope>NUCLEOTIDE SEQUENCE [LARGE SCALE GENOMIC DNA]</scope>
    <source>
        <strain evidence="1 2">Mfrc123</strain>
    </source>
</reference>
<accession>A0A5M9JJ16</accession>